<gene>
    <name evidence="1" type="ORF">NLJ89_g4550</name>
</gene>
<evidence type="ECO:0000313" key="2">
    <source>
        <dbReference type="Proteomes" id="UP001148786"/>
    </source>
</evidence>
<name>A0A9W8K2L0_9AGAR</name>
<reference evidence="1" key="1">
    <citation type="submission" date="2022-07" db="EMBL/GenBank/DDBJ databases">
        <title>Genome Sequence of Agrocybe chaxingu.</title>
        <authorList>
            <person name="Buettner E."/>
        </authorList>
    </citation>
    <scope>NUCLEOTIDE SEQUENCE</scope>
    <source>
        <strain evidence="1">MP-N11</strain>
    </source>
</reference>
<proteinExistence type="predicted"/>
<sequence>MVRSESPTSYQDAFYSAYRPSNGISETDLLLIGKGLSECWACLVGDKFYVLISSSSTSALHSQVLPFIVISGRYSLSHVCTRLFEQAVSWNAARQRQLPCSALPHSIQAALSELGSLFIAHRSSLDKPGCGWRKALLAVSISGPIPTIPPPPPMFCVVSPR</sequence>
<dbReference type="Proteomes" id="UP001148786">
    <property type="component" value="Unassembled WGS sequence"/>
</dbReference>
<accession>A0A9W8K2L0</accession>
<organism evidence="1 2">
    <name type="scientific">Agrocybe chaxingu</name>
    <dbReference type="NCBI Taxonomy" id="84603"/>
    <lineage>
        <taxon>Eukaryota</taxon>
        <taxon>Fungi</taxon>
        <taxon>Dikarya</taxon>
        <taxon>Basidiomycota</taxon>
        <taxon>Agaricomycotina</taxon>
        <taxon>Agaricomycetes</taxon>
        <taxon>Agaricomycetidae</taxon>
        <taxon>Agaricales</taxon>
        <taxon>Agaricineae</taxon>
        <taxon>Strophariaceae</taxon>
        <taxon>Agrocybe</taxon>
    </lineage>
</organism>
<dbReference type="AlphaFoldDB" id="A0A9W8K2L0"/>
<dbReference type="EMBL" id="JANKHO010000382">
    <property type="protein sequence ID" value="KAJ3510657.1"/>
    <property type="molecule type" value="Genomic_DNA"/>
</dbReference>
<protein>
    <submittedName>
        <fullName evidence="1">Uncharacterized protein</fullName>
    </submittedName>
</protein>
<evidence type="ECO:0000313" key="1">
    <source>
        <dbReference type="EMBL" id="KAJ3510657.1"/>
    </source>
</evidence>
<comment type="caution">
    <text evidence="1">The sequence shown here is derived from an EMBL/GenBank/DDBJ whole genome shotgun (WGS) entry which is preliminary data.</text>
</comment>
<keyword evidence="2" id="KW-1185">Reference proteome</keyword>